<accession>A0AAD5X1F5</accession>
<gene>
    <name evidence="1" type="ORF">HK097_000450</name>
</gene>
<dbReference type="AlphaFoldDB" id="A0AAD5X1F5"/>
<evidence type="ECO:0000313" key="1">
    <source>
        <dbReference type="EMBL" id="KAJ3046855.1"/>
    </source>
</evidence>
<reference evidence="1" key="1">
    <citation type="submission" date="2020-05" db="EMBL/GenBank/DDBJ databases">
        <title>Phylogenomic resolution of chytrid fungi.</title>
        <authorList>
            <person name="Stajich J.E."/>
            <person name="Amses K."/>
            <person name="Simmons R."/>
            <person name="Seto K."/>
            <person name="Myers J."/>
            <person name="Bonds A."/>
            <person name="Quandt C.A."/>
            <person name="Barry K."/>
            <person name="Liu P."/>
            <person name="Grigoriev I."/>
            <person name="Longcore J.E."/>
            <person name="James T.Y."/>
        </authorList>
    </citation>
    <scope>NUCLEOTIDE SEQUENCE</scope>
    <source>
        <strain evidence="1">JEL0318</strain>
    </source>
</reference>
<evidence type="ECO:0000313" key="2">
    <source>
        <dbReference type="Proteomes" id="UP001212841"/>
    </source>
</evidence>
<organism evidence="1 2">
    <name type="scientific">Rhizophlyctis rosea</name>
    <dbReference type="NCBI Taxonomy" id="64517"/>
    <lineage>
        <taxon>Eukaryota</taxon>
        <taxon>Fungi</taxon>
        <taxon>Fungi incertae sedis</taxon>
        <taxon>Chytridiomycota</taxon>
        <taxon>Chytridiomycota incertae sedis</taxon>
        <taxon>Chytridiomycetes</taxon>
        <taxon>Rhizophlyctidales</taxon>
        <taxon>Rhizophlyctidaceae</taxon>
        <taxon>Rhizophlyctis</taxon>
    </lineage>
</organism>
<protein>
    <submittedName>
        <fullName evidence="1">Uncharacterized protein</fullName>
    </submittedName>
</protein>
<sequence>MLRSLAQKVPRTTTTPLQPATRVLLPSSSQLARTMYQKKTVPAKHWTKQEVDERVTELLFQYAHVNPKQVILEANLQTDLLFNRLDRFSLYWDTLTSFEFSENNTAYMPPRRFSRDFKSGREAADWAASFLEEEGRLIM</sequence>
<dbReference type="Proteomes" id="UP001212841">
    <property type="component" value="Unassembled WGS sequence"/>
</dbReference>
<proteinExistence type="predicted"/>
<keyword evidence="2" id="KW-1185">Reference proteome</keyword>
<dbReference type="EMBL" id="JADGJD010001078">
    <property type="protein sequence ID" value="KAJ3046855.1"/>
    <property type="molecule type" value="Genomic_DNA"/>
</dbReference>
<comment type="caution">
    <text evidence="1">The sequence shown here is derived from an EMBL/GenBank/DDBJ whole genome shotgun (WGS) entry which is preliminary data.</text>
</comment>
<name>A0AAD5X1F5_9FUNG</name>